<evidence type="ECO:0000256" key="7">
    <source>
        <dbReference type="ARBA" id="ARBA00022676"/>
    </source>
</evidence>
<organism evidence="23 24">
    <name type="scientific">Leptospira idonii</name>
    <dbReference type="NCBI Taxonomy" id="1193500"/>
    <lineage>
        <taxon>Bacteria</taxon>
        <taxon>Pseudomonadati</taxon>
        <taxon>Spirochaetota</taxon>
        <taxon>Spirochaetia</taxon>
        <taxon>Leptospirales</taxon>
        <taxon>Leptospiraceae</taxon>
        <taxon>Leptospira</taxon>
    </lineage>
</organism>
<dbReference type="InterPro" id="IPR001264">
    <property type="entry name" value="Glyco_trans_51"/>
</dbReference>
<evidence type="ECO:0000259" key="21">
    <source>
        <dbReference type="Pfam" id="PF00905"/>
    </source>
</evidence>
<evidence type="ECO:0000256" key="15">
    <source>
        <dbReference type="ARBA" id="ARBA00023268"/>
    </source>
</evidence>
<comment type="caution">
    <text evidence="23">The sequence shown here is derived from an EMBL/GenBank/DDBJ whole genome shotgun (WGS) entry which is preliminary data.</text>
</comment>
<keyword evidence="8" id="KW-0808">Transferase</keyword>
<keyword evidence="12" id="KW-0573">Peptidoglycan synthesis</keyword>
<protein>
    <recommendedName>
        <fullName evidence="17">peptidoglycan glycosyltransferase</fullName>
        <ecNumber evidence="17">2.4.99.28</ecNumber>
    </recommendedName>
</protein>
<comment type="pathway">
    <text evidence="19">Glycan biosynthesis.</text>
</comment>
<dbReference type="FunFam" id="1.10.3810.10:FF:000003">
    <property type="entry name" value="Penicillin-binding protein 1a"/>
    <property type="match status" value="1"/>
</dbReference>
<dbReference type="GO" id="GO:0006508">
    <property type="term" value="P:proteolysis"/>
    <property type="evidence" value="ECO:0007669"/>
    <property type="project" value="UniProtKB-KW"/>
</dbReference>
<evidence type="ECO:0000256" key="12">
    <source>
        <dbReference type="ARBA" id="ARBA00022984"/>
    </source>
</evidence>
<keyword evidence="6" id="KW-0645">Protease</keyword>
<keyword evidence="13" id="KW-1133">Transmembrane helix</keyword>
<comment type="similarity">
    <text evidence="3">In the C-terminal section; belongs to the transpeptidase family.</text>
</comment>
<dbReference type="InterPro" id="IPR050396">
    <property type="entry name" value="Glycosyltr_51/Transpeptidase"/>
</dbReference>
<evidence type="ECO:0000256" key="18">
    <source>
        <dbReference type="ARBA" id="ARBA00049902"/>
    </source>
</evidence>
<evidence type="ECO:0000256" key="11">
    <source>
        <dbReference type="ARBA" id="ARBA00022960"/>
    </source>
</evidence>
<evidence type="ECO:0000256" key="8">
    <source>
        <dbReference type="ARBA" id="ARBA00022679"/>
    </source>
</evidence>
<feature type="domain" description="Penicillin-binding protein transpeptidase" evidence="21">
    <location>
        <begin position="453"/>
        <end position="733"/>
    </location>
</feature>
<dbReference type="EC" id="2.4.99.28" evidence="17"/>
<evidence type="ECO:0000256" key="6">
    <source>
        <dbReference type="ARBA" id="ARBA00022670"/>
    </source>
</evidence>
<dbReference type="GO" id="GO:0004180">
    <property type="term" value="F:carboxypeptidase activity"/>
    <property type="evidence" value="ECO:0007669"/>
    <property type="project" value="UniProtKB-KW"/>
</dbReference>
<keyword evidence="15" id="KW-0511">Multifunctional enzyme</keyword>
<dbReference type="GO" id="GO:0008360">
    <property type="term" value="P:regulation of cell shape"/>
    <property type="evidence" value="ECO:0007669"/>
    <property type="project" value="UniProtKB-KW"/>
</dbReference>
<evidence type="ECO:0000256" key="20">
    <source>
        <dbReference type="SAM" id="MobiDB-lite"/>
    </source>
</evidence>
<evidence type="ECO:0000256" key="9">
    <source>
        <dbReference type="ARBA" id="ARBA00022692"/>
    </source>
</evidence>
<keyword evidence="10" id="KW-0378">Hydrolase</keyword>
<dbReference type="InterPro" id="IPR036950">
    <property type="entry name" value="PBP_transglycosylase"/>
</dbReference>
<proteinExistence type="inferred from homology"/>
<keyword evidence="24" id="KW-1185">Reference proteome</keyword>
<evidence type="ECO:0000256" key="16">
    <source>
        <dbReference type="ARBA" id="ARBA00023316"/>
    </source>
</evidence>
<feature type="compositionally biased region" description="Basic and acidic residues" evidence="20">
    <location>
        <begin position="811"/>
        <end position="830"/>
    </location>
</feature>
<dbReference type="Pfam" id="PF00912">
    <property type="entry name" value="Transgly"/>
    <property type="match status" value="1"/>
</dbReference>
<dbReference type="EMBL" id="RQHW01000051">
    <property type="protein sequence ID" value="TGN18001.1"/>
    <property type="molecule type" value="Genomic_DNA"/>
</dbReference>
<dbReference type="SUPFAM" id="SSF53955">
    <property type="entry name" value="Lysozyme-like"/>
    <property type="match status" value="1"/>
</dbReference>
<dbReference type="SUPFAM" id="SSF56601">
    <property type="entry name" value="beta-lactamase/transpeptidase-like"/>
    <property type="match status" value="1"/>
</dbReference>
<evidence type="ECO:0000313" key="24">
    <source>
        <dbReference type="Proteomes" id="UP000298058"/>
    </source>
</evidence>
<dbReference type="Gene3D" id="1.10.3810.10">
    <property type="entry name" value="Biosynthetic peptidoglycan transglycosylase-like"/>
    <property type="match status" value="1"/>
</dbReference>
<evidence type="ECO:0000256" key="14">
    <source>
        <dbReference type="ARBA" id="ARBA00023136"/>
    </source>
</evidence>
<dbReference type="InterPro" id="IPR001460">
    <property type="entry name" value="PCN-bd_Tpept"/>
</dbReference>
<evidence type="ECO:0000256" key="1">
    <source>
        <dbReference type="ARBA" id="ARBA00004370"/>
    </source>
</evidence>
<evidence type="ECO:0000256" key="19">
    <source>
        <dbReference type="ARBA" id="ARBA00060592"/>
    </source>
</evidence>
<dbReference type="GO" id="GO:0071555">
    <property type="term" value="P:cell wall organization"/>
    <property type="evidence" value="ECO:0007669"/>
    <property type="project" value="UniProtKB-KW"/>
</dbReference>
<keyword evidence="9" id="KW-0812">Transmembrane</keyword>
<feature type="compositionally biased region" description="Polar residues" evidence="20">
    <location>
        <begin position="799"/>
        <end position="810"/>
    </location>
</feature>
<keyword evidence="7" id="KW-0328">Glycosyltransferase</keyword>
<dbReference type="InterPro" id="IPR012338">
    <property type="entry name" value="Beta-lactam/transpept-like"/>
</dbReference>
<evidence type="ECO:0000256" key="13">
    <source>
        <dbReference type="ARBA" id="ARBA00022989"/>
    </source>
</evidence>
<feature type="region of interest" description="Disordered" evidence="20">
    <location>
        <begin position="799"/>
        <end position="854"/>
    </location>
</feature>
<evidence type="ECO:0000256" key="10">
    <source>
        <dbReference type="ARBA" id="ARBA00022801"/>
    </source>
</evidence>
<comment type="pathway">
    <text evidence="2">Cell wall biogenesis; peptidoglycan biosynthesis.</text>
</comment>
<comment type="catalytic activity">
    <reaction evidence="18">
        <text>[GlcNAc-(1-&gt;4)-Mur2Ac(oyl-L-Ala-gamma-D-Glu-L-Lys-D-Ala-D-Ala)](n)-di-trans,octa-cis-undecaprenyl diphosphate + beta-D-GlcNAc-(1-&gt;4)-Mur2Ac(oyl-L-Ala-gamma-D-Glu-L-Lys-D-Ala-D-Ala)-di-trans,octa-cis-undecaprenyl diphosphate = [GlcNAc-(1-&gt;4)-Mur2Ac(oyl-L-Ala-gamma-D-Glu-L-Lys-D-Ala-D-Ala)](n+1)-di-trans,octa-cis-undecaprenyl diphosphate + di-trans,octa-cis-undecaprenyl diphosphate + H(+)</text>
        <dbReference type="Rhea" id="RHEA:23708"/>
        <dbReference type="Rhea" id="RHEA-COMP:9602"/>
        <dbReference type="Rhea" id="RHEA-COMP:9603"/>
        <dbReference type="ChEBI" id="CHEBI:15378"/>
        <dbReference type="ChEBI" id="CHEBI:58405"/>
        <dbReference type="ChEBI" id="CHEBI:60033"/>
        <dbReference type="ChEBI" id="CHEBI:78435"/>
        <dbReference type="EC" id="2.4.99.28"/>
    </reaction>
</comment>
<evidence type="ECO:0000256" key="17">
    <source>
        <dbReference type="ARBA" id="ARBA00044770"/>
    </source>
</evidence>
<dbReference type="Gene3D" id="3.40.710.10">
    <property type="entry name" value="DD-peptidase/beta-lactamase superfamily"/>
    <property type="match status" value="2"/>
</dbReference>
<dbReference type="GO" id="GO:0008658">
    <property type="term" value="F:penicillin binding"/>
    <property type="evidence" value="ECO:0007669"/>
    <property type="project" value="InterPro"/>
</dbReference>
<evidence type="ECO:0000256" key="5">
    <source>
        <dbReference type="ARBA" id="ARBA00022645"/>
    </source>
</evidence>
<dbReference type="GO" id="GO:0008955">
    <property type="term" value="F:peptidoglycan glycosyltransferase activity"/>
    <property type="evidence" value="ECO:0007669"/>
    <property type="project" value="UniProtKB-EC"/>
</dbReference>
<keyword evidence="11" id="KW-0133">Cell shape</keyword>
<evidence type="ECO:0000256" key="4">
    <source>
        <dbReference type="ARBA" id="ARBA00007739"/>
    </source>
</evidence>
<evidence type="ECO:0000259" key="22">
    <source>
        <dbReference type="Pfam" id="PF00912"/>
    </source>
</evidence>
<dbReference type="RefSeq" id="WP_135761568.1">
    <property type="nucleotide sequence ID" value="NZ_RQHW01000051.1"/>
</dbReference>
<keyword evidence="14" id="KW-0472">Membrane</keyword>
<accession>A0A4R9LX34</accession>
<dbReference type="GO" id="GO:0016020">
    <property type="term" value="C:membrane"/>
    <property type="evidence" value="ECO:0007669"/>
    <property type="project" value="UniProtKB-SubCell"/>
</dbReference>
<evidence type="ECO:0000313" key="23">
    <source>
        <dbReference type="EMBL" id="TGN18001.1"/>
    </source>
</evidence>
<comment type="subcellular location">
    <subcellularLocation>
        <location evidence="1">Membrane</location>
    </subcellularLocation>
</comment>
<feature type="domain" description="Glycosyl transferase family 51" evidence="22">
    <location>
        <begin position="111"/>
        <end position="264"/>
    </location>
</feature>
<gene>
    <name evidence="23" type="ORF">EHS15_15835</name>
</gene>
<dbReference type="PANTHER" id="PTHR32282">
    <property type="entry name" value="BINDING PROTEIN TRANSPEPTIDASE, PUTATIVE-RELATED"/>
    <property type="match status" value="1"/>
</dbReference>
<keyword evidence="5" id="KW-0121">Carboxypeptidase</keyword>
<dbReference type="Pfam" id="PF00905">
    <property type="entry name" value="Transpeptidase"/>
    <property type="match status" value="1"/>
</dbReference>
<comment type="similarity">
    <text evidence="4">In the N-terminal section; belongs to the glycosyltransferase 51 family.</text>
</comment>
<sequence length="854" mass="96349">MKQEPVGLFEKVFIVWFRDLTSWIWDQGNVLRKTTIAILILGTLNVFLLTGSVKDFFRLKEAAEYDIPSILFAQNEKGKFEPIAEYYKFSRIPVEVASLKKEANPLSTDHRHKLIQCFLSTEDNQFYSHNGIDLRGIARAFVVNILAGKVKEGASTITQQVARLKYLTIERSIARKAREAWLATLLETAYSKDKILEVYLNEIPLGHGTIGVGAAARFYFRKEVQDISWGEAAILASLTTRPTQFSPLTNPITSVNKVRVVFKKLIENGRMSVADAEKEYTHLMDYYATLNRSPNDSAFSDRLNRFPYITEYIRKNLLRTIGKERLYNGGLKIYSTINIKHQEEAEKALLPALHRQSQESNQRAFRNVDAFDDLFGSSYQLLELLYDLPEFKFKISRSERTFSSAYQEEIRDIFTTLNLLVGDDSLGDVLDKNYIQQSPQDHLLSVEGSLISIRPNTGYITAMVGGSGFRSDNQQIRSFQAFRQPGSAFKPILYAAAMDYSGKNPDPEKNVTPATLFADSPLQYLMEDGDEWAPENYSAEYSGFVLLRKALEQSKNSVAVRVLEQIGLSNIMDTLRGLLQLPGRDIPYNFSVSLGSFELTPYELTRAYAALASGGKTVNPISVLYVENQSGEIIKDFRKEFDESDRKQVISPEAAFLITSMMSDVVKDGTGRGALSYGLSRPAYGKTGTTNNFRDAWFVGYTPELVTSVWFGYDVGTISLGRGMTGGRLAAPVWGRFMARSLESEPRAEFTWANDLKIVRRSVCTMSGKLPGSQCRELIEEYFMPQTLPKEVCADHGSQWISTDSTPSVSHRQEKPKTTVTPKEKNHSETKQNQVLPKKKKKKSLFSGDEDIDY</sequence>
<evidence type="ECO:0000256" key="2">
    <source>
        <dbReference type="ARBA" id="ARBA00004752"/>
    </source>
</evidence>
<dbReference type="InterPro" id="IPR023346">
    <property type="entry name" value="Lysozyme-like_dom_sf"/>
</dbReference>
<dbReference type="GO" id="GO:0030288">
    <property type="term" value="C:outer membrane-bounded periplasmic space"/>
    <property type="evidence" value="ECO:0007669"/>
    <property type="project" value="TreeGrafter"/>
</dbReference>
<dbReference type="GO" id="GO:0009252">
    <property type="term" value="P:peptidoglycan biosynthetic process"/>
    <property type="evidence" value="ECO:0007669"/>
    <property type="project" value="UniProtKB-KW"/>
</dbReference>
<reference evidence="23" key="1">
    <citation type="journal article" date="2019" name="PLoS Negl. Trop. Dis.">
        <title>Revisiting the worldwide diversity of Leptospira species in the environment.</title>
        <authorList>
            <person name="Vincent A.T."/>
            <person name="Schiettekatte O."/>
            <person name="Bourhy P."/>
            <person name="Veyrier F.J."/>
            <person name="Picardeau M."/>
        </authorList>
    </citation>
    <scope>NUCLEOTIDE SEQUENCE [LARGE SCALE GENOMIC DNA]</scope>
    <source>
        <strain evidence="23">201300427</strain>
    </source>
</reference>
<dbReference type="Proteomes" id="UP000298058">
    <property type="component" value="Unassembled WGS sequence"/>
</dbReference>
<dbReference type="NCBIfam" id="TIGR02074">
    <property type="entry name" value="PBP_1a_fam"/>
    <property type="match status" value="1"/>
</dbReference>
<dbReference type="OrthoDB" id="343702at2"/>
<name>A0A4R9LX34_9LEPT</name>
<evidence type="ECO:0000256" key="3">
    <source>
        <dbReference type="ARBA" id="ARBA00007090"/>
    </source>
</evidence>
<dbReference type="PANTHER" id="PTHR32282:SF27">
    <property type="entry name" value="PENICILLIN-BINDING PROTEIN 1A"/>
    <property type="match status" value="1"/>
</dbReference>
<keyword evidence="16" id="KW-0961">Cell wall biogenesis/degradation</keyword>
<dbReference type="AlphaFoldDB" id="A0A4R9LX34"/>